<dbReference type="RefSeq" id="WP_111265455.1">
    <property type="nucleotide sequence ID" value="NZ_CP029843.1"/>
</dbReference>
<proteinExistence type="predicted"/>
<evidence type="ECO:0000313" key="3">
    <source>
        <dbReference type="EMBL" id="AWV06282.1"/>
    </source>
</evidence>
<gene>
    <name evidence="3" type="ORF">C9I47_0559</name>
</gene>
<keyword evidence="4" id="KW-1185">Reference proteome</keyword>
<keyword evidence="1" id="KW-1133">Transmembrane helix</keyword>
<accession>A0A2U9T3Z8</accession>
<name>A0A2U9T3Z8_9GAMM</name>
<feature type="transmembrane region" description="Helical" evidence="1">
    <location>
        <begin position="208"/>
        <end position="230"/>
    </location>
</feature>
<keyword evidence="1" id="KW-0472">Membrane</keyword>
<dbReference type="EMBL" id="CP029843">
    <property type="protein sequence ID" value="AWV06282.1"/>
    <property type="molecule type" value="Genomic_DNA"/>
</dbReference>
<dbReference type="InterPro" id="IPR039447">
    <property type="entry name" value="UreH-like_TM_dom"/>
</dbReference>
<organism evidence="3 4">
    <name type="scientific">Marilutibacter maris</name>
    <dbReference type="NCBI Taxonomy" id="1605891"/>
    <lineage>
        <taxon>Bacteria</taxon>
        <taxon>Pseudomonadati</taxon>
        <taxon>Pseudomonadota</taxon>
        <taxon>Gammaproteobacteria</taxon>
        <taxon>Lysobacterales</taxon>
        <taxon>Lysobacteraceae</taxon>
        <taxon>Marilutibacter</taxon>
    </lineage>
</organism>
<dbReference type="AlphaFoldDB" id="A0A2U9T3Z8"/>
<reference evidence="3 4" key="1">
    <citation type="submission" date="2018-05" db="EMBL/GenBank/DDBJ databases">
        <title>The complete genome of Lysobacter maris HZ9B, a marine bacterium antagonistic against terrestrial plant pathogens.</title>
        <authorList>
            <person name="Zhang X.-Q."/>
        </authorList>
    </citation>
    <scope>NUCLEOTIDE SEQUENCE [LARGE SCALE GENOMIC DNA]</scope>
    <source>
        <strain evidence="3 4">HZ9B</strain>
    </source>
</reference>
<feature type="transmembrane region" description="Helical" evidence="1">
    <location>
        <begin position="90"/>
        <end position="107"/>
    </location>
</feature>
<feature type="domain" description="Urease accessory protein UreH-like transmembrane" evidence="2">
    <location>
        <begin position="10"/>
        <end position="221"/>
    </location>
</feature>
<feature type="transmembrane region" description="Helical" evidence="1">
    <location>
        <begin position="61"/>
        <end position="84"/>
    </location>
</feature>
<dbReference type="PANTHER" id="PTHR42208:SF1">
    <property type="entry name" value="HEAVY METAL TRANSPORTER"/>
    <property type="match status" value="1"/>
</dbReference>
<sequence length="249" mass="25509">MPIDWLTLGAALLTGLLGGLHCAAMCGGIATGFSAMARASLPAGAIGGGWTVALESNLGRVGGYVLAGAIAGGFGHGILGLARIDGLATGLRMAVGAVLVLAALRLFDRHGRLGFLNRGGQTLWRGLRPLQRRLLPANTRAKRLGLGMLWGWLPCGLSTTLLAAAWLQADALNGALTMAAFGLGTLPVMLPLTWSGARFGRRLQDPRWRGAAASLVLLAGVLTLSAPWLAQVPAMHALLSALGCASLPG</sequence>
<dbReference type="KEGG" id="lmb:C9I47_0559"/>
<evidence type="ECO:0000259" key="2">
    <source>
        <dbReference type="Pfam" id="PF13386"/>
    </source>
</evidence>
<dbReference type="OrthoDB" id="9798690at2"/>
<evidence type="ECO:0000313" key="4">
    <source>
        <dbReference type="Proteomes" id="UP000249447"/>
    </source>
</evidence>
<feature type="transmembrane region" description="Helical" evidence="1">
    <location>
        <begin position="149"/>
        <end position="169"/>
    </location>
</feature>
<feature type="transmembrane region" description="Helical" evidence="1">
    <location>
        <begin position="175"/>
        <end position="196"/>
    </location>
</feature>
<evidence type="ECO:0000256" key="1">
    <source>
        <dbReference type="SAM" id="Phobius"/>
    </source>
</evidence>
<dbReference type="PANTHER" id="PTHR42208">
    <property type="entry name" value="HEAVY METAL TRANSPORTER-RELATED"/>
    <property type="match status" value="1"/>
</dbReference>
<keyword evidence="1" id="KW-0812">Transmembrane</keyword>
<dbReference type="Proteomes" id="UP000249447">
    <property type="component" value="Chromosome"/>
</dbReference>
<dbReference type="Pfam" id="PF13386">
    <property type="entry name" value="DsbD_2"/>
    <property type="match status" value="1"/>
</dbReference>
<protein>
    <recommendedName>
        <fullName evidence="2">Urease accessory protein UreH-like transmembrane domain-containing protein</fullName>
    </recommendedName>
</protein>